<dbReference type="GO" id="GO:0016491">
    <property type="term" value="F:oxidoreductase activity"/>
    <property type="evidence" value="ECO:0007669"/>
    <property type="project" value="UniProtKB-KW"/>
</dbReference>
<organism evidence="3 4">
    <name type="scientific">OM182 bacterium</name>
    <dbReference type="NCBI Taxonomy" id="2510334"/>
    <lineage>
        <taxon>Bacteria</taxon>
        <taxon>Pseudomonadati</taxon>
        <taxon>Pseudomonadota</taxon>
        <taxon>Gammaproteobacteria</taxon>
        <taxon>OMG group</taxon>
        <taxon>OM182 clade</taxon>
    </lineage>
</organism>
<dbReference type="Gene3D" id="3.30.9.10">
    <property type="entry name" value="D-Amino Acid Oxidase, subunit A, domain 2"/>
    <property type="match status" value="1"/>
</dbReference>
<dbReference type="PANTHER" id="PTHR13847:SF281">
    <property type="entry name" value="FAD DEPENDENT OXIDOREDUCTASE DOMAIN-CONTAINING PROTEIN"/>
    <property type="match status" value="1"/>
</dbReference>
<gene>
    <name evidence="3" type="ORF">EVA69_00885</name>
</gene>
<evidence type="ECO:0000256" key="1">
    <source>
        <dbReference type="ARBA" id="ARBA00023002"/>
    </source>
</evidence>
<dbReference type="Gene3D" id="3.50.50.60">
    <property type="entry name" value="FAD/NAD(P)-binding domain"/>
    <property type="match status" value="1"/>
</dbReference>
<dbReference type="GO" id="GO:0005737">
    <property type="term" value="C:cytoplasm"/>
    <property type="evidence" value="ECO:0007669"/>
    <property type="project" value="TreeGrafter"/>
</dbReference>
<sequence length="429" mass="46580">MKPSFPDYRLRCGWNALLSRREPAPALSTDIDSDVAIIGAGYTGIAIAKRWQTHYPDQSVALIDSSEIGEGNPGRNSGFLLETALAEDADAANLDRMRRSNAMIAATLQDILQDIEDSGASVDIARAGTYRAAASDIGARSIARYEAFLQASELPYEKLTKSDLQQRIGSSYFQEGLYSPHCYLAQPAQLIRALFAALPDTVSCFENTPALSIENRSSRWLVTTPKGNIQCDTLFLANNAFAKSLGIGQSQLVAMYTYAGLTPALPESLHSQLGSDSNWGLLPTHRLGSTLRRTVDQRLLIRSFHDYEHEASSSHVRDSLTRRMHARFPQLKGISLESVWGGAVGFTYNGGLVWGEEKPGLFVSAGCNGGGTVKGTLLGRLLADLAVGADVPDVTDLFGKASWMPPEPIRALGFHITSQLEQWAGRAEM</sequence>
<dbReference type="Proteomes" id="UP000320404">
    <property type="component" value="Unassembled WGS sequence"/>
</dbReference>
<evidence type="ECO:0000313" key="3">
    <source>
        <dbReference type="EMBL" id="RZO78076.1"/>
    </source>
</evidence>
<proteinExistence type="predicted"/>
<name>A0A520S6I3_9GAMM</name>
<evidence type="ECO:0000259" key="2">
    <source>
        <dbReference type="Pfam" id="PF01266"/>
    </source>
</evidence>
<dbReference type="InterPro" id="IPR036188">
    <property type="entry name" value="FAD/NAD-bd_sf"/>
</dbReference>
<accession>A0A520S6I3</accession>
<keyword evidence="1" id="KW-0560">Oxidoreductase</keyword>
<reference evidence="3 4" key="1">
    <citation type="submission" date="2019-02" db="EMBL/GenBank/DDBJ databases">
        <title>Prokaryotic population dynamics and viral predation in marine succession experiment using metagenomics: the confinement effect.</title>
        <authorList>
            <person name="Haro-Moreno J.M."/>
            <person name="Rodriguez-Valera F."/>
            <person name="Lopez-Perez M."/>
        </authorList>
    </citation>
    <scope>NUCLEOTIDE SEQUENCE [LARGE SCALE GENOMIC DNA]</scope>
    <source>
        <strain evidence="3">MED-G158</strain>
    </source>
</reference>
<comment type="caution">
    <text evidence="3">The sequence shown here is derived from an EMBL/GenBank/DDBJ whole genome shotgun (WGS) entry which is preliminary data.</text>
</comment>
<evidence type="ECO:0000313" key="4">
    <source>
        <dbReference type="Proteomes" id="UP000320404"/>
    </source>
</evidence>
<dbReference type="InterPro" id="IPR006076">
    <property type="entry name" value="FAD-dep_OxRdtase"/>
</dbReference>
<dbReference type="SUPFAM" id="SSF51905">
    <property type="entry name" value="FAD/NAD(P)-binding domain"/>
    <property type="match status" value="1"/>
</dbReference>
<dbReference type="EMBL" id="SHAH01000006">
    <property type="protein sequence ID" value="RZO78076.1"/>
    <property type="molecule type" value="Genomic_DNA"/>
</dbReference>
<dbReference type="Pfam" id="PF01266">
    <property type="entry name" value="DAO"/>
    <property type="match status" value="1"/>
</dbReference>
<dbReference type="AlphaFoldDB" id="A0A520S6I3"/>
<dbReference type="PANTHER" id="PTHR13847">
    <property type="entry name" value="SARCOSINE DEHYDROGENASE-RELATED"/>
    <property type="match status" value="1"/>
</dbReference>
<protein>
    <submittedName>
        <fullName evidence="3">FAD-binding oxidoreductase</fullName>
    </submittedName>
</protein>
<feature type="domain" description="FAD dependent oxidoreductase" evidence="2">
    <location>
        <begin position="34"/>
        <end position="385"/>
    </location>
</feature>